<evidence type="ECO:0000313" key="2">
    <source>
        <dbReference type="Proteomes" id="UP000095759"/>
    </source>
</evidence>
<keyword evidence="2" id="KW-1185">Reference proteome</keyword>
<reference evidence="1 2" key="1">
    <citation type="submission" date="2016-08" db="EMBL/GenBank/DDBJ databases">
        <title>Complete genome sequence of Streptomyces agglomeratus strain 6-3-2, a novel anti-MRSA actinomycete isolated from Wuli of Tebit, China.</title>
        <authorList>
            <person name="Chen X."/>
        </authorList>
    </citation>
    <scope>NUCLEOTIDE SEQUENCE [LARGE SCALE GENOMIC DNA]</scope>
    <source>
        <strain evidence="1 2">6-3-2</strain>
    </source>
</reference>
<dbReference type="EMBL" id="MEHJ01000002">
    <property type="protein sequence ID" value="OEJ21573.1"/>
    <property type="molecule type" value="Genomic_DNA"/>
</dbReference>
<dbReference type="AlphaFoldDB" id="A0A1E5NZ34"/>
<gene>
    <name evidence="1" type="ORF">AS594_39260</name>
</gene>
<organism evidence="1 2">
    <name type="scientific">Streptomyces agglomeratus</name>
    <dbReference type="NCBI Taxonomy" id="285458"/>
    <lineage>
        <taxon>Bacteria</taxon>
        <taxon>Bacillati</taxon>
        <taxon>Actinomycetota</taxon>
        <taxon>Actinomycetes</taxon>
        <taxon>Kitasatosporales</taxon>
        <taxon>Streptomycetaceae</taxon>
        <taxon>Streptomyces</taxon>
    </lineage>
</organism>
<proteinExistence type="predicted"/>
<dbReference type="OrthoDB" id="9995728at2"/>
<evidence type="ECO:0000313" key="1">
    <source>
        <dbReference type="EMBL" id="OEJ21573.1"/>
    </source>
</evidence>
<accession>A0A1E5NZ34</accession>
<protein>
    <submittedName>
        <fullName evidence="1">Uncharacterized protein</fullName>
    </submittedName>
</protein>
<comment type="caution">
    <text evidence="1">The sequence shown here is derived from an EMBL/GenBank/DDBJ whole genome shotgun (WGS) entry which is preliminary data.</text>
</comment>
<sequence>MAHISAEAGQPRPTTGTARRLTVRALKRARRLTDPAAGATILITVGLWLTHTGPAWLTTANDWTVLLYAVAVLGIKTTADAVAEYVIDLIDPDRWDGDITFELAECLTQLRADIDNGADIDDVLDSLRASNLVPELLSTLRNLAAEYAARGDEDENQRLLAAVLHLRNADKTIGYRSELDALETGGTYQKYPQ</sequence>
<name>A0A1E5NZ34_9ACTN</name>
<dbReference type="Proteomes" id="UP000095759">
    <property type="component" value="Unassembled WGS sequence"/>
</dbReference>
<dbReference type="RefSeq" id="WP_069936203.1">
    <property type="nucleotide sequence ID" value="NZ_MEHJ01000002.1"/>
</dbReference>